<reference evidence="2" key="2">
    <citation type="submission" date="2020-09" db="EMBL/GenBank/DDBJ databases">
        <authorList>
            <person name="Sun Q."/>
            <person name="Zhou Y."/>
        </authorList>
    </citation>
    <scope>NUCLEOTIDE SEQUENCE</scope>
    <source>
        <strain evidence="2">CGMCC 1.12181</strain>
    </source>
</reference>
<dbReference type="Proteomes" id="UP000605253">
    <property type="component" value="Unassembled WGS sequence"/>
</dbReference>
<organism evidence="2 3">
    <name type="scientific">Marinicella pacifica</name>
    <dbReference type="NCBI Taxonomy" id="1171543"/>
    <lineage>
        <taxon>Bacteria</taxon>
        <taxon>Pseudomonadati</taxon>
        <taxon>Pseudomonadota</taxon>
        <taxon>Gammaproteobacteria</taxon>
        <taxon>Lysobacterales</taxon>
        <taxon>Marinicellaceae</taxon>
        <taxon>Marinicella</taxon>
    </lineage>
</organism>
<proteinExistence type="predicted"/>
<feature type="transmembrane region" description="Helical" evidence="1">
    <location>
        <begin position="6"/>
        <end position="23"/>
    </location>
</feature>
<keyword evidence="1" id="KW-1133">Transmembrane helix</keyword>
<reference evidence="2" key="1">
    <citation type="journal article" date="2014" name="Int. J. Syst. Evol. Microbiol.">
        <title>Complete genome sequence of Corynebacterium casei LMG S-19264T (=DSM 44701T), isolated from a smear-ripened cheese.</title>
        <authorList>
            <consortium name="US DOE Joint Genome Institute (JGI-PGF)"/>
            <person name="Walter F."/>
            <person name="Albersmeier A."/>
            <person name="Kalinowski J."/>
            <person name="Ruckert C."/>
        </authorList>
    </citation>
    <scope>NUCLEOTIDE SEQUENCE</scope>
    <source>
        <strain evidence="2">CGMCC 1.12181</strain>
    </source>
</reference>
<protein>
    <submittedName>
        <fullName evidence="2">Uncharacterized protein</fullName>
    </submittedName>
</protein>
<name>A0A917CJK9_9GAMM</name>
<keyword evidence="1" id="KW-0472">Membrane</keyword>
<evidence type="ECO:0000256" key="1">
    <source>
        <dbReference type="SAM" id="Phobius"/>
    </source>
</evidence>
<dbReference type="AlphaFoldDB" id="A0A917CJK9"/>
<keyword evidence="1" id="KW-0812">Transmembrane</keyword>
<sequence length="72" mass="8428">MQLIQMFLAVLLIVSVMIGVYLLNKHLKNLTQKQQQINQTLEDIARSQRILANNPKDFEETKRISQIKDKFS</sequence>
<keyword evidence="3" id="KW-1185">Reference proteome</keyword>
<evidence type="ECO:0000313" key="3">
    <source>
        <dbReference type="Proteomes" id="UP000605253"/>
    </source>
</evidence>
<comment type="caution">
    <text evidence="2">The sequence shown here is derived from an EMBL/GenBank/DDBJ whole genome shotgun (WGS) entry which is preliminary data.</text>
</comment>
<dbReference type="EMBL" id="BMEO01000002">
    <property type="protein sequence ID" value="GGF88489.1"/>
    <property type="molecule type" value="Genomic_DNA"/>
</dbReference>
<evidence type="ECO:0000313" key="2">
    <source>
        <dbReference type="EMBL" id="GGF88489.1"/>
    </source>
</evidence>
<accession>A0A917CJK9</accession>
<gene>
    <name evidence="2" type="ORF">GCM10011365_07060</name>
</gene>